<dbReference type="Pfam" id="PF00400">
    <property type="entry name" value="WD40"/>
    <property type="match status" value="2"/>
</dbReference>
<dbReference type="InterPro" id="IPR001680">
    <property type="entry name" value="WD40_rpt"/>
</dbReference>
<evidence type="ECO:0000256" key="4">
    <source>
        <dbReference type="PROSITE-ProRule" id="PRU00221"/>
    </source>
</evidence>
<protein>
    <recommendedName>
        <fullName evidence="6">Raptor N-terminal CASPase-like domain-containing protein</fullName>
    </recommendedName>
</protein>
<dbReference type="InterPro" id="IPR004083">
    <property type="entry name" value="Raptor"/>
</dbReference>
<dbReference type="OMA" id="TEVCTND"/>
<feature type="repeat" description="WD" evidence="4">
    <location>
        <begin position="1320"/>
        <end position="1337"/>
    </location>
</feature>
<dbReference type="GO" id="GO:0030307">
    <property type="term" value="P:positive regulation of cell growth"/>
    <property type="evidence" value="ECO:0007669"/>
    <property type="project" value="TreeGrafter"/>
</dbReference>
<dbReference type="SUPFAM" id="SSF50978">
    <property type="entry name" value="WD40 repeat-like"/>
    <property type="match status" value="1"/>
</dbReference>
<dbReference type="GO" id="GO:0030674">
    <property type="term" value="F:protein-macromolecule adaptor activity"/>
    <property type="evidence" value="ECO:0007669"/>
    <property type="project" value="TreeGrafter"/>
</dbReference>
<dbReference type="FunFam" id="2.130.10.10:FF:001068">
    <property type="entry name" value="Regulatory-associated protein of TOR 1"/>
    <property type="match status" value="1"/>
</dbReference>
<dbReference type="GO" id="GO:0031931">
    <property type="term" value="C:TORC1 complex"/>
    <property type="evidence" value="ECO:0007669"/>
    <property type="project" value="InterPro"/>
</dbReference>
<evidence type="ECO:0000256" key="3">
    <source>
        <dbReference type="ARBA" id="ARBA00022737"/>
    </source>
</evidence>
<dbReference type="GO" id="GO:0005737">
    <property type="term" value="C:cytoplasm"/>
    <property type="evidence" value="ECO:0007669"/>
    <property type="project" value="TreeGrafter"/>
</dbReference>
<dbReference type="PROSITE" id="PS50082">
    <property type="entry name" value="WD_REPEATS_2"/>
    <property type="match status" value="1"/>
</dbReference>
<dbReference type="GO" id="GO:0071230">
    <property type="term" value="P:cellular response to amino acid stimulus"/>
    <property type="evidence" value="ECO:0007669"/>
    <property type="project" value="TreeGrafter"/>
</dbReference>
<feature type="compositionally biased region" description="Polar residues" evidence="5">
    <location>
        <begin position="1017"/>
        <end position="1027"/>
    </location>
</feature>
<gene>
    <name evidence="7" type="ORF">LR48_Vigan03g079900</name>
</gene>
<accession>A0A0L9U406</accession>
<dbReference type="Proteomes" id="UP000053144">
    <property type="component" value="Chromosome 3"/>
</dbReference>
<dbReference type="GO" id="GO:0009267">
    <property type="term" value="P:cellular response to starvation"/>
    <property type="evidence" value="ECO:0007669"/>
    <property type="project" value="TreeGrafter"/>
</dbReference>
<reference evidence="8" key="1">
    <citation type="journal article" date="2015" name="Proc. Natl. Acad. Sci. U.S.A.">
        <title>Genome sequencing of adzuki bean (Vigna angularis) provides insight into high starch and low fat accumulation and domestication.</title>
        <authorList>
            <person name="Yang K."/>
            <person name="Tian Z."/>
            <person name="Chen C."/>
            <person name="Luo L."/>
            <person name="Zhao B."/>
            <person name="Wang Z."/>
            <person name="Yu L."/>
            <person name="Li Y."/>
            <person name="Sun Y."/>
            <person name="Li W."/>
            <person name="Chen Y."/>
            <person name="Li Y."/>
            <person name="Zhang Y."/>
            <person name="Ai D."/>
            <person name="Zhao J."/>
            <person name="Shang C."/>
            <person name="Ma Y."/>
            <person name="Wu B."/>
            <person name="Wang M."/>
            <person name="Gao L."/>
            <person name="Sun D."/>
            <person name="Zhang P."/>
            <person name="Guo F."/>
            <person name="Wang W."/>
            <person name="Li Y."/>
            <person name="Wang J."/>
            <person name="Varshney R.K."/>
            <person name="Wang J."/>
            <person name="Ling H.Q."/>
            <person name="Wan P."/>
        </authorList>
    </citation>
    <scope>NUCLEOTIDE SEQUENCE</scope>
    <source>
        <strain evidence="8">cv. Jingnong 6</strain>
    </source>
</reference>
<dbReference type="GO" id="GO:0010506">
    <property type="term" value="P:regulation of autophagy"/>
    <property type="evidence" value="ECO:0007669"/>
    <property type="project" value="TreeGrafter"/>
</dbReference>
<dbReference type="GO" id="GO:0031929">
    <property type="term" value="P:TOR signaling"/>
    <property type="evidence" value="ECO:0007669"/>
    <property type="project" value="InterPro"/>
</dbReference>
<dbReference type="STRING" id="3914.A0A0L9U406"/>
<dbReference type="Pfam" id="PF14538">
    <property type="entry name" value="Raptor_N"/>
    <property type="match status" value="2"/>
</dbReference>
<dbReference type="InterPro" id="IPR029347">
    <property type="entry name" value="Raptor_N"/>
</dbReference>
<dbReference type="InterPro" id="IPR016024">
    <property type="entry name" value="ARM-type_fold"/>
</dbReference>
<feature type="region of interest" description="Disordered" evidence="5">
    <location>
        <begin position="994"/>
        <end position="1046"/>
    </location>
</feature>
<dbReference type="PANTHER" id="PTHR12848:SF16">
    <property type="entry name" value="REGULATORY-ASSOCIATED PROTEIN OF MTOR"/>
    <property type="match status" value="1"/>
</dbReference>
<proteinExistence type="inferred from homology"/>
<dbReference type="Gene3D" id="2.130.10.10">
    <property type="entry name" value="YVTN repeat-like/Quinoprotein amine dehydrogenase"/>
    <property type="match status" value="2"/>
</dbReference>
<dbReference type="InterPro" id="IPR011989">
    <property type="entry name" value="ARM-like"/>
</dbReference>
<keyword evidence="2 4" id="KW-0853">WD repeat</keyword>
<dbReference type="PRINTS" id="PR01547">
    <property type="entry name" value="YEAST176DUF"/>
</dbReference>
<dbReference type="Gramene" id="KOM37417">
    <property type="protein sequence ID" value="KOM37417"/>
    <property type="gene ID" value="LR48_Vigan03g079900"/>
</dbReference>
<dbReference type="SMART" id="SM00320">
    <property type="entry name" value="WD40"/>
    <property type="match status" value="5"/>
</dbReference>
<comment type="similarity">
    <text evidence="1">Belongs to the WD repeat RAPTOR family.</text>
</comment>
<evidence type="ECO:0000259" key="6">
    <source>
        <dbReference type="SMART" id="SM01302"/>
    </source>
</evidence>
<dbReference type="InterPro" id="IPR015943">
    <property type="entry name" value="WD40/YVTN_repeat-like_dom_sf"/>
</dbReference>
<dbReference type="Gene3D" id="1.25.10.10">
    <property type="entry name" value="Leucine-rich Repeat Variant"/>
    <property type="match status" value="1"/>
</dbReference>
<keyword evidence="3" id="KW-0677">Repeat</keyword>
<evidence type="ECO:0000256" key="5">
    <source>
        <dbReference type="SAM" id="MobiDB-lite"/>
    </source>
</evidence>
<feature type="domain" description="Raptor N-terminal CASPase-like" evidence="6">
    <location>
        <begin position="115"/>
        <end position="361"/>
    </location>
</feature>
<dbReference type="FunFam" id="2.130.10.10:FF:000445">
    <property type="entry name" value="Regulatory-associated protein of TOR 1"/>
    <property type="match status" value="1"/>
</dbReference>
<evidence type="ECO:0000313" key="7">
    <source>
        <dbReference type="EMBL" id="KOM37417.1"/>
    </source>
</evidence>
<evidence type="ECO:0000256" key="2">
    <source>
        <dbReference type="ARBA" id="ARBA00022574"/>
    </source>
</evidence>
<dbReference type="SMART" id="SM01302">
    <property type="entry name" value="Raptor_N"/>
    <property type="match status" value="1"/>
</dbReference>
<dbReference type="EMBL" id="CM003373">
    <property type="protein sequence ID" value="KOM37417.1"/>
    <property type="molecule type" value="Genomic_DNA"/>
</dbReference>
<evidence type="ECO:0000313" key="8">
    <source>
        <dbReference type="Proteomes" id="UP000053144"/>
    </source>
</evidence>
<dbReference type="InterPro" id="IPR036322">
    <property type="entry name" value="WD40_repeat_dom_sf"/>
</dbReference>
<sequence length="1580" mass="173839">MALGDLMASRFSQSTVLVVPSQNHHDDSTASSSSSSVAVVTASNNTEDADFANRGDSEAAIASSSGNYTGNGATSMAYLPQTVVLCELRHEAFEAAVPAGPADSGLVSKWRPKDRMKTGCVALVLCLNISVDPPDVIKISPCARMECWIDPFSMAPQKALESIGKTLSSQYERWQPKARYKCQLDPTVDEVKKLCTTCRRYAKSERVLFHYNGHGVPKPTANGEIWVFNKVNVVFLVLDARSYFMLNASMEQFYGSLVLSCKFLPVLGADVVFYCKNKSLLVSCSALLHFVFLILLDTLQCHFCTISFPLFSFIYRAGANYKLSYTQYIPLPINELDSWLKTPSIYVFDCSAAGLIVNSFIELHEWSASNSTVSQRDCILLAACEAHETLPQSAEFPADVFTSCLTTPIKMALRWFCTRSLLRESLDYSLIDKIPGRPNDRKTLLGELNWIFTAVTDTIAWNVLPHDLFQRLFRQDLLVASLFRNFLLAERIMRSANCSPVSHPMLPPTHQHHMWDAWDMAAELCLSQLPSLVEDPNAEFQPSTFFTEQLTAFEVWLDHGSEHKKPPEQLPIVLQVLLSQCHRYRALVLLGRFLDMGPWAVDLALSVGIFPYVLKLLQTTTPELRQILVFIWTKILALDKVSLHYSSAASDEFFDDHHLALANIRLGLRCANLSNHPKADANHPSTCLNERLISCSDHNSCWCMAASTTLRPYKVCKEPYVCVMQLHAALHDFSELLPPYAYLKKEFKNHNVYDLRLSCQVDLVKDGGHIYFIKFLDSMEAYPEQRAMAAFVLAVIVDGHRRGQEACMEAGLIHVCLKHLQSSCPIDSQTEPLFLQWLCLCLGKLWEDFSEAQTIGLQDDATTIFAPLLSEPQPEVRASAVFALGTLLDVGFDTCRSVGGDEECDDDEKFRAEVSIVKSMLGVASDGSPLVRAEVAVALARFAFGHNKHLKSIAAAYWKPQPNSLINSLPSLANIKGSVGGYPKQNQHIPHGSIVSPQIGPIRVGSDNSPVVRDGRVSSSSPLTSSGIMHGSPLSDDSSHHSDSGILNDGFSNGVVNHTGPKPLDNALYSQCVLAMCTLAKDPSPRIANLGRRVLSIIGIEQVVAKPMKSSGVRTAESTASPALAGLARSSSWFDMNGGHLPLTFRTPPVSPPRPSYITGMRRVCSLEFRPHLMNSPDSGLADPLLGSGGASGTSDRSFLPQSTIYSWSCGHFSKPLLTAADDSEEVSARREEKEKLALEHIAKCQHSDVSRLTNPIAKWDIKGTQTALLQPFSPIVIAADENERIRIWNHEEAALLNSFDNHDFPDKGISKLCLVNELDDSLLLAASSDGNIRIWKDYTLKGKQKLVTAFSSIHGHKPGVRSLNAVVDWQQQCGYLYASGEISSTLLWDVDKEQLVNTIPSSSDCSVSALAASQVHGGHFAAGFVDGSVRLYDVRIPEMLVCELRPHTQRVEKVVGIGFQPGLDQGKIISASQAGDIQFLDIRNVRSTYLTIEAHRGSLTALAVHRHAPIIASGSAKQLIKVFSLEGDQLGTIRYYPTLMAQKIGSVSCLNFHPYQVLLAAGAADACVCIYADDNTQAR</sequence>
<name>A0A0L9U406_PHAAN</name>
<dbReference type="PANTHER" id="PTHR12848">
    <property type="entry name" value="REGULATORY-ASSOCIATED PROTEIN OF MTOR"/>
    <property type="match status" value="1"/>
</dbReference>
<evidence type="ECO:0000256" key="1">
    <source>
        <dbReference type="ARBA" id="ARBA00009257"/>
    </source>
</evidence>
<organism evidence="7 8">
    <name type="scientific">Phaseolus angularis</name>
    <name type="common">Azuki bean</name>
    <name type="synonym">Vigna angularis</name>
    <dbReference type="NCBI Taxonomy" id="3914"/>
    <lineage>
        <taxon>Eukaryota</taxon>
        <taxon>Viridiplantae</taxon>
        <taxon>Streptophyta</taxon>
        <taxon>Embryophyta</taxon>
        <taxon>Tracheophyta</taxon>
        <taxon>Spermatophyta</taxon>
        <taxon>Magnoliopsida</taxon>
        <taxon>eudicotyledons</taxon>
        <taxon>Gunneridae</taxon>
        <taxon>Pentapetalae</taxon>
        <taxon>rosids</taxon>
        <taxon>fabids</taxon>
        <taxon>Fabales</taxon>
        <taxon>Fabaceae</taxon>
        <taxon>Papilionoideae</taxon>
        <taxon>50 kb inversion clade</taxon>
        <taxon>NPAAA clade</taxon>
        <taxon>indigoferoid/millettioid clade</taxon>
        <taxon>Phaseoleae</taxon>
        <taxon>Vigna</taxon>
    </lineage>
</organism>
<dbReference type="SUPFAM" id="SSF48371">
    <property type="entry name" value="ARM repeat"/>
    <property type="match status" value="1"/>
</dbReference>